<organism evidence="3 4">
    <name type="scientific">Calicophoron daubneyi</name>
    <name type="common">Rumen fluke</name>
    <name type="synonym">Paramphistomum daubneyi</name>
    <dbReference type="NCBI Taxonomy" id="300641"/>
    <lineage>
        <taxon>Eukaryota</taxon>
        <taxon>Metazoa</taxon>
        <taxon>Spiralia</taxon>
        <taxon>Lophotrochozoa</taxon>
        <taxon>Platyhelminthes</taxon>
        <taxon>Trematoda</taxon>
        <taxon>Digenea</taxon>
        <taxon>Plagiorchiida</taxon>
        <taxon>Pronocephalata</taxon>
        <taxon>Paramphistomoidea</taxon>
        <taxon>Paramphistomidae</taxon>
        <taxon>Calicophoron</taxon>
    </lineage>
</organism>
<keyword evidence="2" id="KW-0812">Transmembrane</keyword>
<dbReference type="AlphaFoldDB" id="A0AAV2T7S9"/>
<dbReference type="Proteomes" id="UP001497525">
    <property type="component" value="Unassembled WGS sequence"/>
</dbReference>
<accession>A0AAV2T7S9</accession>
<feature type="transmembrane region" description="Helical" evidence="2">
    <location>
        <begin position="311"/>
        <end position="330"/>
    </location>
</feature>
<dbReference type="EMBL" id="CAXLJL010000156">
    <property type="protein sequence ID" value="CAL5133478.1"/>
    <property type="molecule type" value="Genomic_DNA"/>
</dbReference>
<name>A0AAV2T7S9_CALDB</name>
<keyword evidence="2" id="KW-1133">Transmembrane helix</keyword>
<dbReference type="InterPro" id="IPR029409">
    <property type="entry name" value="TMEM237"/>
</dbReference>
<feature type="region of interest" description="Disordered" evidence="1">
    <location>
        <begin position="1"/>
        <end position="52"/>
    </location>
</feature>
<comment type="caution">
    <text evidence="3">The sequence shown here is derived from an EMBL/GenBank/DDBJ whole genome shotgun (WGS) entry which is preliminary data.</text>
</comment>
<reference evidence="3" key="1">
    <citation type="submission" date="2024-06" db="EMBL/GenBank/DDBJ databases">
        <authorList>
            <person name="Liu X."/>
            <person name="Lenzi L."/>
            <person name="Haldenby T S."/>
            <person name="Uol C."/>
        </authorList>
    </citation>
    <scope>NUCLEOTIDE SEQUENCE</scope>
</reference>
<keyword evidence="2" id="KW-0472">Membrane</keyword>
<evidence type="ECO:0000256" key="1">
    <source>
        <dbReference type="SAM" id="MobiDB-lite"/>
    </source>
</evidence>
<proteinExistence type="predicted"/>
<evidence type="ECO:0000313" key="3">
    <source>
        <dbReference type="EMBL" id="CAL5133478.1"/>
    </source>
</evidence>
<feature type="transmembrane region" description="Helical" evidence="2">
    <location>
        <begin position="221"/>
        <end position="238"/>
    </location>
</feature>
<gene>
    <name evidence="3" type="ORF">CDAUBV1_LOCUS6711</name>
</gene>
<evidence type="ECO:0000256" key="2">
    <source>
        <dbReference type="SAM" id="Phobius"/>
    </source>
</evidence>
<sequence>MAMRKRNARVRNEIPEGESTARGAAREGKLEPNTTKQWEGVPPLPPNSGSVIGLRSEMRTLGDDVVVIPPNDKMKITKNSLVTTAEKIPLPPESGDSANNYNVREENQNIYVEKPFCFRSERLDRFERRSEGKTSDERQSTKPCDGLEYKNPGLAFALGIHHGLRVMGRTLMGLFAGACFVHTLFLQLLAAPKQVQATGEVTSVNDNGLQLVSICGRFTEYTNIAFYILFISTGIYIFDRYDIGRPTSECCAKCFACGNGAISILFFMVAFTINNAMVWYDDLITQLGRLTPSVLSDKLADTSVDYPQVRMWLILDACRTAFILASWIVIDIARTNVDRTQDTLNSDPTQPEDDTYLRREMRSATNSTDAIIMPRI</sequence>
<feature type="transmembrane region" description="Helical" evidence="2">
    <location>
        <begin position="171"/>
        <end position="190"/>
    </location>
</feature>
<dbReference type="Pfam" id="PF15383">
    <property type="entry name" value="TMEM237"/>
    <property type="match status" value="1"/>
</dbReference>
<evidence type="ECO:0000313" key="4">
    <source>
        <dbReference type="Proteomes" id="UP001497525"/>
    </source>
</evidence>
<protein>
    <submittedName>
        <fullName evidence="3">Uncharacterized protein</fullName>
    </submittedName>
</protein>
<feature type="transmembrane region" description="Helical" evidence="2">
    <location>
        <begin position="250"/>
        <end position="273"/>
    </location>
</feature>